<feature type="transmembrane region" description="Helical" evidence="1">
    <location>
        <begin position="282"/>
        <end position="303"/>
    </location>
</feature>
<dbReference type="Proteomes" id="UP000290106">
    <property type="component" value="Unassembled WGS sequence"/>
</dbReference>
<keyword evidence="4" id="KW-1185">Reference proteome</keyword>
<name>A0A4Q1RL36_9FIRM</name>
<protein>
    <submittedName>
        <fullName evidence="3">M56 family metallopeptidase</fullName>
    </submittedName>
</protein>
<feature type="domain" description="Peptidase M56" evidence="2">
    <location>
        <begin position="5"/>
        <end position="272"/>
    </location>
</feature>
<organism evidence="3 4">
    <name type="scientific">Blautia faecicola</name>
    <dbReference type="NCBI Taxonomy" id="2509240"/>
    <lineage>
        <taxon>Bacteria</taxon>
        <taxon>Bacillati</taxon>
        <taxon>Bacillota</taxon>
        <taxon>Clostridia</taxon>
        <taxon>Lachnospirales</taxon>
        <taxon>Lachnospiraceae</taxon>
        <taxon>Blautia</taxon>
    </lineage>
</organism>
<evidence type="ECO:0000313" key="4">
    <source>
        <dbReference type="Proteomes" id="UP000290106"/>
    </source>
</evidence>
<feature type="transmembrane region" description="Helical" evidence="1">
    <location>
        <begin position="6"/>
        <end position="24"/>
    </location>
</feature>
<sequence>MPLFFSMSLAGSIPLCIGLFVMILRKEQTNFYYVNSLFKLSVILYLLPLQLIKNMIPVTHNLFTIDNNYTYILSLKNKLQLHFHAKTVLVPFWMFFLLLIVTGSIFIFCIYEFRTYRKTCNILLKTSMPFHFQKHSWVYKNPLLKTPCTIGFFKSYILFPDQNLTGSQNEMLFIHETAHIENKDSIFKFLIMICFCLHWYNPFVWFFLPVYSYSAECLCDYKVIQRFSSHAERKEYATLLLNIASTESPFPKIWQNNFSVSKKIVKRRLLYIMNTTALSKRIVLYGALSLLCLMILPLTTYAYTPLEQTSTFSPDEYSKSTEEIITLIDETPSNYADPYDELVDFSSSNECIVLEDGSVLDGAVSNSSGESRVSCSHTYENGYVYLHTANKNGGCTITRYSAKICTKCNYKKNMVKISTATYVKCTH</sequence>
<feature type="transmembrane region" description="Helical" evidence="1">
    <location>
        <begin position="92"/>
        <end position="111"/>
    </location>
</feature>
<dbReference type="PANTHER" id="PTHR34978:SF3">
    <property type="entry name" value="SLR0241 PROTEIN"/>
    <property type="match status" value="1"/>
</dbReference>
<dbReference type="OrthoDB" id="9770467at2"/>
<dbReference type="Pfam" id="PF05569">
    <property type="entry name" value="Peptidase_M56"/>
    <property type="match status" value="1"/>
</dbReference>
<keyword evidence="1" id="KW-0812">Transmembrane</keyword>
<dbReference type="AlphaFoldDB" id="A0A4Q1RL36"/>
<accession>A0A4Q1RL36</accession>
<keyword evidence="1" id="KW-1133">Transmembrane helix</keyword>
<evidence type="ECO:0000313" key="3">
    <source>
        <dbReference type="EMBL" id="RXS76459.1"/>
    </source>
</evidence>
<proteinExistence type="predicted"/>
<dbReference type="InterPro" id="IPR052173">
    <property type="entry name" value="Beta-lactam_resp_regulator"/>
</dbReference>
<gene>
    <name evidence="3" type="ORF">ETP43_15450</name>
</gene>
<dbReference type="EMBL" id="SDKC01000001">
    <property type="protein sequence ID" value="RXS76459.1"/>
    <property type="molecule type" value="Genomic_DNA"/>
</dbReference>
<reference evidence="3 4" key="1">
    <citation type="submission" date="2019-01" db="EMBL/GenBank/DDBJ databases">
        <title>Blautia sp. nov. KGMB01111 isolated human feces.</title>
        <authorList>
            <person name="Park J.-E."/>
            <person name="Kim J.-S."/>
            <person name="Park S.-H."/>
        </authorList>
    </citation>
    <scope>NUCLEOTIDE SEQUENCE [LARGE SCALE GENOMIC DNA]</scope>
    <source>
        <strain evidence="3 4">KGMB01111</strain>
    </source>
</reference>
<evidence type="ECO:0000259" key="2">
    <source>
        <dbReference type="Pfam" id="PF05569"/>
    </source>
</evidence>
<keyword evidence="1" id="KW-0472">Membrane</keyword>
<dbReference type="CDD" id="cd07341">
    <property type="entry name" value="M56_BlaR1_MecR1_like"/>
    <property type="match status" value="1"/>
</dbReference>
<dbReference type="InterPro" id="IPR008756">
    <property type="entry name" value="Peptidase_M56"/>
</dbReference>
<comment type="caution">
    <text evidence="3">The sequence shown here is derived from an EMBL/GenBank/DDBJ whole genome shotgun (WGS) entry which is preliminary data.</text>
</comment>
<dbReference type="PANTHER" id="PTHR34978">
    <property type="entry name" value="POSSIBLE SENSOR-TRANSDUCER PROTEIN BLAR"/>
    <property type="match status" value="1"/>
</dbReference>
<evidence type="ECO:0000256" key="1">
    <source>
        <dbReference type="SAM" id="Phobius"/>
    </source>
</evidence>
<feature type="transmembrane region" description="Helical" evidence="1">
    <location>
        <begin position="31"/>
        <end position="52"/>
    </location>
</feature>